<keyword evidence="3" id="KW-1185">Reference proteome</keyword>
<dbReference type="InterPro" id="IPR027417">
    <property type="entry name" value="P-loop_NTPase"/>
</dbReference>
<dbReference type="RefSeq" id="WP_013702586.1">
    <property type="nucleotide sequence ID" value="NC_015385.1"/>
</dbReference>
<organism evidence="2 3">
    <name type="scientific">Treponema succinifaciens (strain ATCC 33096 / DSM 2489 / 6091)</name>
    <dbReference type="NCBI Taxonomy" id="869209"/>
    <lineage>
        <taxon>Bacteria</taxon>
        <taxon>Pseudomonadati</taxon>
        <taxon>Spirochaetota</taxon>
        <taxon>Spirochaetia</taxon>
        <taxon>Spirochaetales</taxon>
        <taxon>Treponemataceae</taxon>
        <taxon>Treponema</taxon>
    </lineage>
</organism>
<sequence>MTDHLSRQPFITLLKNIIANQSNNKNGFSVAIDGDWGSGKTWILDALESQLPNDEYLIFHYNAWENDFYEEPLVALLSVMLESLRQIKKVKEIGSRANVVSSSILALSKIVGVITEKKLGVNLSDTFDAIKNTNAALHDAALTDEDFNTLLPLSNALKQVRKVLSELNSDFKILLVVDELDRCLPEYAIKVLERLHHVCNKMQVFQIISIDKFNLADSICKVFGKNFLKTTPEHNIMQFVDSYLQKFIDISIPLSNGKPDKSLEVMNGLEKTFCEWTRDNSAGAPINFNENFLEEFLAEMFSGIDRRLQEKIFSQVELCHKMTLATGVKPELCSYAILIYEIVSCIASYVFHSKNLCVVTNNSNGTFTLVFKDVEFSPNPYAGKYKQLAENLKDFFCLSKTLYTDYAAKSDNFFICDEKSYLMKFLANIIENSGFYAQKIYFDFIAEDKVFLSKYDEIMHTMLF</sequence>
<dbReference type="KEGG" id="tsu:Tresu_2473"/>
<dbReference type="Pfam" id="PF07693">
    <property type="entry name" value="KAP_NTPase"/>
    <property type="match status" value="1"/>
</dbReference>
<dbReference type="AlphaFoldDB" id="F2NU03"/>
<protein>
    <submittedName>
        <fullName evidence="2">KAP P-loop domain protein</fullName>
    </submittedName>
</protein>
<dbReference type="EMBL" id="CP002631">
    <property type="protein sequence ID" value="AEB15335.1"/>
    <property type="molecule type" value="Genomic_DNA"/>
</dbReference>
<reference evidence="3" key="2">
    <citation type="submission" date="2011-04" db="EMBL/GenBank/DDBJ databases">
        <title>The complete genome of chromosome of Treponema succinifaciens DSM 2489.</title>
        <authorList>
            <person name="Lucas S."/>
            <person name="Copeland A."/>
            <person name="Lapidus A."/>
            <person name="Bruce D."/>
            <person name="Goodwin L."/>
            <person name="Pitluck S."/>
            <person name="Peters L."/>
            <person name="Kyrpides N."/>
            <person name="Mavromatis K."/>
            <person name="Ivanova N."/>
            <person name="Ovchinnikova G."/>
            <person name="Teshima H."/>
            <person name="Detter J.C."/>
            <person name="Tapia R."/>
            <person name="Han C."/>
            <person name="Land M."/>
            <person name="Hauser L."/>
            <person name="Markowitz V."/>
            <person name="Cheng J.-F."/>
            <person name="Hugenholtz P."/>
            <person name="Woyke T."/>
            <person name="Wu D."/>
            <person name="Gronow S."/>
            <person name="Wellnitz S."/>
            <person name="Brambilla E."/>
            <person name="Klenk H.-P."/>
            <person name="Eisen J.A."/>
        </authorList>
    </citation>
    <scope>NUCLEOTIDE SEQUENCE [LARGE SCALE GENOMIC DNA]</scope>
    <source>
        <strain evidence="3">ATCC 33096 / DSM 2489 / 6091</strain>
    </source>
</reference>
<dbReference type="OrthoDB" id="356009at2"/>
<evidence type="ECO:0000313" key="2">
    <source>
        <dbReference type="EMBL" id="AEB15335.1"/>
    </source>
</evidence>
<evidence type="ECO:0000259" key="1">
    <source>
        <dbReference type="Pfam" id="PF07693"/>
    </source>
</evidence>
<proteinExistence type="predicted"/>
<dbReference type="GeneID" id="302999588"/>
<dbReference type="eggNOG" id="COG4928">
    <property type="taxonomic scope" value="Bacteria"/>
</dbReference>
<gene>
    <name evidence="2" type="ordered locus">Tresu_2473</name>
</gene>
<dbReference type="STRING" id="869209.Tresu_2473"/>
<dbReference type="Proteomes" id="UP000006852">
    <property type="component" value="Chromosome"/>
</dbReference>
<dbReference type="Gene3D" id="3.40.50.300">
    <property type="entry name" value="P-loop containing nucleotide triphosphate hydrolases"/>
    <property type="match status" value="1"/>
</dbReference>
<accession>F2NU03</accession>
<dbReference type="InterPro" id="IPR011646">
    <property type="entry name" value="KAP_P-loop"/>
</dbReference>
<reference evidence="2 3" key="1">
    <citation type="journal article" date="2011" name="Stand. Genomic Sci.">
        <title>Complete genome sequence of Treponema succinifaciens type strain (6091).</title>
        <authorList>
            <person name="Han C."/>
            <person name="Gronow S."/>
            <person name="Teshima H."/>
            <person name="Lapidus A."/>
            <person name="Nolan M."/>
            <person name="Lucas S."/>
            <person name="Hammon N."/>
            <person name="Deshpande S."/>
            <person name="Cheng J.F."/>
            <person name="Zeytun A."/>
            <person name="Tapia R."/>
            <person name="Goodwin L."/>
            <person name="Pitluck S."/>
            <person name="Liolios K."/>
            <person name="Pagani I."/>
            <person name="Ivanova N."/>
            <person name="Mavromatis K."/>
            <person name="Mikhailova N."/>
            <person name="Huntemann M."/>
            <person name="Pati A."/>
            <person name="Chen A."/>
            <person name="Palaniappan K."/>
            <person name="Land M."/>
            <person name="Hauser L."/>
            <person name="Brambilla E.M."/>
            <person name="Rohde M."/>
            <person name="Goker M."/>
            <person name="Woyke T."/>
            <person name="Bristow J."/>
            <person name="Eisen J.A."/>
            <person name="Markowitz V."/>
            <person name="Hugenholtz P."/>
            <person name="Kyrpides N.C."/>
            <person name="Klenk H.P."/>
            <person name="Detter J.C."/>
        </authorList>
    </citation>
    <scope>NUCLEOTIDE SEQUENCE [LARGE SCALE GENOMIC DNA]</scope>
    <source>
        <strain evidence="3">ATCC 33096 / DSM 2489 / 6091</strain>
    </source>
</reference>
<feature type="domain" description="KAP NTPase" evidence="1">
    <location>
        <begin position="7"/>
        <end position="258"/>
    </location>
</feature>
<name>F2NU03_TRES6</name>
<dbReference type="HOGENOM" id="CLU_589167_0_0_12"/>
<dbReference type="SUPFAM" id="SSF52540">
    <property type="entry name" value="P-loop containing nucleoside triphosphate hydrolases"/>
    <property type="match status" value="1"/>
</dbReference>
<evidence type="ECO:0000313" key="3">
    <source>
        <dbReference type="Proteomes" id="UP000006852"/>
    </source>
</evidence>